<dbReference type="Proteomes" id="UP000222542">
    <property type="component" value="Unassembled WGS sequence"/>
</dbReference>
<feature type="domain" description="Ubiquitin-like protease family profile" evidence="4">
    <location>
        <begin position="207"/>
        <end position="404"/>
    </location>
</feature>
<dbReference type="GO" id="GO:0008234">
    <property type="term" value="F:cysteine-type peptidase activity"/>
    <property type="evidence" value="ECO:0007669"/>
    <property type="project" value="InterPro"/>
</dbReference>
<name>A0A2G2Z1N9_CAPAN</name>
<dbReference type="Gene3D" id="3.40.395.10">
    <property type="entry name" value="Adenoviral Proteinase, Chain A"/>
    <property type="match status" value="1"/>
</dbReference>
<gene>
    <name evidence="5" type="ORF">T459_19415</name>
</gene>
<evidence type="ECO:0000256" key="1">
    <source>
        <dbReference type="ARBA" id="ARBA00005234"/>
    </source>
</evidence>
<evidence type="ECO:0000256" key="2">
    <source>
        <dbReference type="ARBA" id="ARBA00022670"/>
    </source>
</evidence>
<comment type="similarity">
    <text evidence="1">Belongs to the peptidase C48 family.</text>
</comment>
<evidence type="ECO:0000313" key="5">
    <source>
        <dbReference type="EMBL" id="PHT75893.1"/>
    </source>
</evidence>
<dbReference type="GO" id="GO:0006508">
    <property type="term" value="P:proteolysis"/>
    <property type="evidence" value="ECO:0007669"/>
    <property type="project" value="UniProtKB-KW"/>
</dbReference>
<keyword evidence="6" id="KW-1185">Reference proteome</keyword>
<dbReference type="PANTHER" id="PTHR31470">
    <property type="entry name" value="CYSTEINE PROTEINASES SUPERFAMILY PROTEIN-RELATED-RELATED"/>
    <property type="match status" value="1"/>
</dbReference>
<reference evidence="5 6" key="1">
    <citation type="journal article" date="2014" name="Nat. Genet.">
        <title>Genome sequence of the hot pepper provides insights into the evolution of pungency in Capsicum species.</title>
        <authorList>
            <person name="Kim S."/>
            <person name="Park M."/>
            <person name="Yeom S.I."/>
            <person name="Kim Y.M."/>
            <person name="Lee J.M."/>
            <person name="Lee H.A."/>
            <person name="Seo E."/>
            <person name="Choi J."/>
            <person name="Cheong K."/>
            <person name="Kim K.T."/>
            <person name="Jung K."/>
            <person name="Lee G.W."/>
            <person name="Oh S.K."/>
            <person name="Bae C."/>
            <person name="Kim S.B."/>
            <person name="Lee H.Y."/>
            <person name="Kim S.Y."/>
            <person name="Kim M.S."/>
            <person name="Kang B.C."/>
            <person name="Jo Y.D."/>
            <person name="Yang H.B."/>
            <person name="Jeong H.J."/>
            <person name="Kang W.H."/>
            <person name="Kwon J.K."/>
            <person name="Shin C."/>
            <person name="Lim J.Y."/>
            <person name="Park J.H."/>
            <person name="Huh J.H."/>
            <person name="Kim J.S."/>
            <person name="Kim B.D."/>
            <person name="Cohen O."/>
            <person name="Paran I."/>
            <person name="Suh M.C."/>
            <person name="Lee S.B."/>
            <person name="Kim Y.K."/>
            <person name="Shin Y."/>
            <person name="Noh S.J."/>
            <person name="Park J."/>
            <person name="Seo Y.S."/>
            <person name="Kwon S.Y."/>
            <person name="Kim H.A."/>
            <person name="Park J.M."/>
            <person name="Kim H.J."/>
            <person name="Choi S.B."/>
            <person name="Bosland P.W."/>
            <person name="Reeves G."/>
            <person name="Jo S.H."/>
            <person name="Lee B.W."/>
            <person name="Cho H.T."/>
            <person name="Choi H.S."/>
            <person name="Lee M.S."/>
            <person name="Yu Y."/>
            <person name="Do Choi Y."/>
            <person name="Park B.S."/>
            <person name="van Deynze A."/>
            <person name="Ashrafi H."/>
            <person name="Hill T."/>
            <person name="Kim W.T."/>
            <person name="Pai H.S."/>
            <person name="Ahn H.K."/>
            <person name="Yeam I."/>
            <person name="Giovannoni J.J."/>
            <person name="Rose J.K."/>
            <person name="Sorensen I."/>
            <person name="Lee S.J."/>
            <person name="Kim R.W."/>
            <person name="Choi I.Y."/>
            <person name="Choi B.S."/>
            <person name="Lim J.S."/>
            <person name="Lee Y.H."/>
            <person name="Choi D."/>
        </authorList>
    </citation>
    <scope>NUCLEOTIDE SEQUENCE [LARGE SCALE GENOMIC DNA]</scope>
    <source>
        <strain evidence="6">cv. CM334</strain>
    </source>
</reference>
<dbReference type="EMBL" id="AYRZ02000007">
    <property type="protein sequence ID" value="PHT75893.1"/>
    <property type="molecule type" value="Genomic_DNA"/>
</dbReference>
<evidence type="ECO:0000313" key="6">
    <source>
        <dbReference type="Proteomes" id="UP000222542"/>
    </source>
</evidence>
<reference evidence="5 6" key="2">
    <citation type="journal article" date="2017" name="Genome Biol.">
        <title>New reference genome sequences of hot pepper reveal the massive evolution of plant disease-resistance genes by retroduplication.</title>
        <authorList>
            <person name="Kim S."/>
            <person name="Park J."/>
            <person name="Yeom S.I."/>
            <person name="Kim Y.M."/>
            <person name="Seo E."/>
            <person name="Kim K.T."/>
            <person name="Kim M.S."/>
            <person name="Lee J.M."/>
            <person name="Cheong K."/>
            <person name="Shin H.S."/>
            <person name="Kim S.B."/>
            <person name="Han K."/>
            <person name="Lee J."/>
            <person name="Park M."/>
            <person name="Lee H.A."/>
            <person name="Lee H.Y."/>
            <person name="Lee Y."/>
            <person name="Oh S."/>
            <person name="Lee J.H."/>
            <person name="Choi E."/>
            <person name="Choi E."/>
            <person name="Lee S.E."/>
            <person name="Jeon J."/>
            <person name="Kim H."/>
            <person name="Choi G."/>
            <person name="Song H."/>
            <person name="Lee J."/>
            <person name="Lee S.C."/>
            <person name="Kwon J.K."/>
            <person name="Lee H.Y."/>
            <person name="Koo N."/>
            <person name="Hong Y."/>
            <person name="Kim R.W."/>
            <person name="Kang W.H."/>
            <person name="Huh J.H."/>
            <person name="Kang B.C."/>
            <person name="Yang T.J."/>
            <person name="Lee Y.H."/>
            <person name="Bennetzen J.L."/>
            <person name="Choi D."/>
        </authorList>
    </citation>
    <scope>NUCLEOTIDE SEQUENCE [LARGE SCALE GENOMIC DNA]</scope>
    <source>
        <strain evidence="6">cv. CM334</strain>
    </source>
</reference>
<dbReference type="PANTHER" id="PTHR31470:SF46">
    <property type="entry name" value="ULP1 PROTEASE FAMILY, C-TERMINAL CATALYTIC DOMAIN CONTAINING PROTEIN"/>
    <property type="match status" value="1"/>
</dbReference>
<evidence type="ECO:0000256" key="3">
    <source>
        <dbReference type="ARBA" id="ARBA00022801"/>
    </source>
</evidence>
<dbReference type="InterPro" id="IPR038765">
    <property type="entry name" value="Papain-like_cys_pep_sf"/>
</dbReference>
<dbReference type="SUPFAM" id="SSF54001">
    <property type="entry name" value="Cysteine proteinases"/>
    <property type="match status" value="1"/>
</dbReference>
<proteinExistence type="inferred from homology"/>
<dbReference type="InterPro" id="IPR003653">
    <property type="entry name" value="Peptidase_C48_C"/>
</dbReference>
<accession>A0A2G2Z1N9</accession>
<sequence>MLLISGIRSEIGIEAGEDISKGICFKVPSAIKVRLRGWSLGLGGIEIPVMARPDIRVPIPDSTAPRRVLPVPTSPHRASRAGKIFMVMYATDSEGVEFVVYQLKDMAYQFKEWEATRGDDAEIAPTEFGDEFDDFSTPPSVGLLKRMRIDTDSSIDHLEPRVSLDKGKVMPNVEMRDADKAPAASEEKLLLSKFYLDEIKSFVRTYVDMKFNDLQKLMVNQYTGFLGVVKDCFASFGKHIEVVFYYLRKKAKMDTTSEYRYTTVNCIFMNYIYDTYTQYHQSHSEIDLSSHVENIRSMKVASVDRSICEIMQGLCISAGIPCHLIDEVYVPINCKGSFHWVLAVIVLKKRCIRVYDSMKGHRGHADEIKEHAEMLSTYLTISDFFEKEDRTDWSFLDVYKEKMD</sequence>
<dbReference type="AlphaFoldDB" id="A0A2G2Z1N9"/>
<dbReference type="PROSITE" id="PS50600">
    <property type="entry name" value="ULP_PROTEASE"/>
    <property type="match status" value="1"/>
</dbReference>
<keyword evidence="2" id="KW-0645">Protease</keyword>
<keyword evidence="3" id="KW-0378">Hydrolase</keyword>
<comment type="caution">
    <text evidence="5">The sequence shown here is derived from an EMBL/GenBank/DDBJ whole genome shotgun (WGS) entry which is preliminary data.</text>
</comment>
<dbReference type="Pfam" id="PF02902">
    <property type="entry name" value="Peptidase_C48"/>
    <property type="match status" value="1"/>
</dbReference>
<dbReference type="Gramene" id="PHT75893">
    <property type="protein sequence ID" value="PHT75893"/>
    <property type="gene ID" value="T459_19415"/>
</dbReference>
<evidence type="ECO:0000259" key="4">
    <source>
        <dbReference type="PROSITE" id="PS50600"/>
    </source>
</evidence>
<organism evidence="5 6">
    <name type="scientific">Capsicum annuum</name>
    <name type="common">Capsicum pepper</name>
    <dbReference type="NCBI Taxonomy" id="4072"/>
    <lineage>
        <taxon>Eukaryota</taxon>
        <taxon>Viridiplantae</taxon>
        <taxon>Streptophyta</taxon>
        <taxon>Embryophyta</taxon>
        <taxon>Tracheophyta</taxon>
        <taxon>Spermatophyta</taxon>
        <taxon>Magnoliopsida</taxon>
        <taxon>eudicotyledons</taxon>
        <taxon>Gunneridae</taxon>
        <taxon>Pentapetalae</taxon>
        <taxon>asterids</taxon>
        <taxon>lamiids</taxon>
        <taxon>Solanales</taxon>
        <taxon>Solanaceae</taxon>
        <taxon>Solanoideae</taxon>
        <taxon>Capsiceae</taxon>
        <taxon>Capsicum</taxon>
    </lineage>
</organism>
<protein>
    <recommendedName>
        <fullName evidence="4">Ubiquitin-like protease family profile domain-containing protein</fullName>
    </recommendedName>
</protein>